<dbReference type="SUPFAM" id="SSF57667">
    <property type="entry name" value="beta-beta-alpha zinc fingers"/>
    <property type="match status" value="1"/>
</dbReference>
<dbReference type="PROSITE" id="PS00028">
    <property type="entry name" value="ZINC_FINGER_C2H2_1"/>
    <property type="match status" value="3"/>
</dbReference>
<dbReference type="PANTHER" id="PTHR10032">
    <property type="entry name" value="ZINC FINGER PROTEIN WITH KRAB AND SCAN DOMAINS"/>
    <property type="match status" value="1"/>
</dbReference>
<evidence type="ECO:0000256" key="3">
    <source>
        <dbReference type="ARBA" id="ARBA00022723"/>
    </source>
</evidence>
<sequence>MQFFTLALRWGTCADPVSVEVSNGDEKPAEDAENNLVQTRKTTDDSAFQRASTSKLFPSFVRILSAAPEISMSLANLAANAYSPPLPRQKYVSDSYADNVMTRPLLKEVLVEAKGTHEFERITDVEKPCSTDEIANNKVKPILNHKTDDIQITGSTLELSTETVGSKQNDISSSDDVDHPRSSSAPNTLETHTKEKTRSVLGEAKAFSDHNSLACSISKTKQMTIPPMKGKENIPPTQFKIFRPYALPSDDTIRKRPESGCLTRHLEKDEEITDSFHSDKRKENENISSSCFERDAEHGMTSPELNIYSACRRKDMDYKILLEDSSQHRPSSIVDSDQNPSSPNDKSSVADPYFPKLEIKEETSCAKQPHDVSLPRASEIQQEKDCLPEIRASLLNSVKETWAIHHFVMGNKLPVPERGKLALPSFQSFSGRPFIPQNEQSYSHTASLSTFETPDRLKAMSFNFSMLPQSNFNISSYVPETPSEHNQTSRQQRRQNDYEPISPVATGGVCRSNTSPNALSSQYNLNYGAHHGYGIYHAVGSLQKMQMDQTNISLDETSKDDVRSPSFLHDSLPRPLSAPVFSGLRTHSRVSAEVSESSQSSEPELTGNVFSQSSHMSDTDGKNHNMRDSVVCDRRPNEALKQFDRNKRLKLNNSSARKIQNSNGDKLRNDLSPICSERTLPNIRNKSSPLTSVLSMNTPYMPRTPTISQHDSENKHNVAQLPIKLVGQSGQIAKHEAHMTSFSVPASVKRQPLGTSLLQNTPQQPDSVDHFSSMKTDKVPLAALLYMLKNQGSTNVELVNGGYGIKNPTFKPPKPSEVTTPDTDGSATVTNGKFTCSFCKKDFALQRLLNRHLKCHSAAKRYLCTFCGKGFNDTFDLKRHTRIHTGVKPYTCPNCEKSFTQRCSLESHTKKVHGVEYKYAYKERRNKVYVCEDCGHSTEDPEEHYHHLQDNHPHCPALMRSHDKRQFKFDMAKKDDVKSV</sequence>
<dbReference type="GO" id="GO:0005634">
    <property type="term" value="C:nucleus"/>
    <property type="evidence" value="ECO:0007669"/>
    <property type="project" value="UniProtKB-SubCell"/>
</dbReference>
<dbReference type="InterPro" id="IPR027756">
    <property type="entry name" value="Ovo-like"/>
</dbReference>
<evidence type="ECO:0000256" key="6">
    <source>
        <dbReference type="ARBA" id="ARBA00022833"/>
    </source>
</evidence>
<name>A0ABD3X5N8_SINWO</name>
<keyword evidence="3" id="KW-0479">Metal-binding</keyword>
<dbReference type="GO" id="GO:0008270">
    <property type="term" value="F:zinc ion binding"/>
    <property type="evidence" value="ECO:0007669"/>
    <property type="project" value="UniProtKB-KW"/>
</dbReference>
<feature type="compositionally biased region" description="Polar residues" evidence="9">
    <location>
        <begin position="475"/>
        <end position="490"/>
    </location>
</feature>
<accession>A0ABD3X5N8</accession>
<dbReference type="FunFam" id="3.30.160.60:FF:000452">
    <property type="entry name" value="Transcription factor Ovo-like 2"/>
    <property type="match status" value="1"/>
</dbReference>
<evidence type="ECO:0000256" key="9">
    <source>
        <dbReference type="SAM" id="MobiDB-lite"/>
    </source>
</evidence>
<dbReference type="GO" id="GO:0009968">
    <property type="term" value="P:negative regulation of signal transduction"/>
    <property type="evidence" value="ECO:0007669"/>
    <property type="project" value="UniProtKB-ARBA"/>
</dbReference>
<evidence type="ECO:0000256" key="7">
    <source>
        <dbReference type="ARBA" id="ARBA00023242"/>
    </source>
</evidence>
<gene>
    <name evidence="11" type="ORF">ACJMK2_033226</name>
</gene>
<feature type="region of interest" description="Disordered" evidence="9">
    <location>
        <begin position="475"/>
        <end position="513"/>
    </location>
</feature>
<feature type="compositionally biased region" description="Polar residues" evidence="9">
    <location>
        <begin position="328"/>
        <end position="347"/>
    </location>
</feature>
<evidence type="ECO:0000256" key="1">
    <source>
        <dbReference type="ARBA" id="ARBA00004123"/>
    </source>
</evidence>
<dbReference type="EMBL" id="JBJQND010000004">
    <property type="protein sequence ID" value="KAL3881026.1"/>
    <property type="molecule type" value="Genomic_DNA"/>
</dbReference>
<feature type="domain" description="C2H2-type" evidence="10">
    <location>
        <begin position="834"/>
        <end position="861"/>
    </location>
</feature>
<dbReference type="PANTHER" id="PTHR10032:SF271">
    <property type="entry name" value="RH12261P-RELATED"/>
    <property type="match status" value="1"/>
</dbReference>
<feature type="region of interest" description="Disordered" evidence="9">
    <location>
        <begin position="158"/>
        <end position="196"/>
    </location>
</feature>
<evidence type="ECO:0000313" key="12">
    <source>
        <dbReference type="Proteomes" id="UP001634394"/>
    </source>
</evidence>
<feature type="compositionally biased region" description="Basic and acidic residues" evidence="9">
    <location>
        <begin position="617"/>
        <end position="628"/>
    </location>
</feature>
<evidence type="ECO:0000259" key="10">
    <source>
        <dbReference type="PROSITE" id="PS50157"/>
    </source>
</evidence>
<dbReference type="GO" id="GO:0010837">
    <property type="term" value="P:regulation of keratinocyte proliferation"/>
    <property type="evidence" value="ECO:0007669"/>
    <property type="project" value="UniProtKB-ARBA"/>
</dbReference>
<dbReference type="GO" id="GO:0051241">
    <property type="term" value="P:negative regulation of multicellular organismal process"/>
    <property type="evidence" value="ECO:0007669"/>
    <property type="project" value="UniProtKB-ARBA"/>
</dbReference>
<reference evidence="11 12" key="1">
    <citation type="submission" date="2024-11" db="EMBL/GenBank/DDBJ databases">
        <title>Chromosome-level genome assembly of the freshwater bivalve Anodonta woodiana.</title>
        <authorList>
            <person name="Chen X."/>
        </authorList>
    </citation>
    <scope>NUCLEOTIDE SEQUENCE [LARGE SCALE GENOMIC DNA]</scope>
    <source>
        <strain evidence="11">MN2024</strain>
        <tissue evidence="11">Gills</tissue>
    </source>
</reference>
<comment type="similarity">
    <text evidence="2">Belongs to the krueppel C2H2-type zinc-finger protein family.</text>
</comment>
<feature type="compositionally biased region" description="Polar residues" evidence="9">
    <location>
        <begin position="158"/>
        <end position="174"/>
    </location>
</feature>
<dbReference type="InterPro" id="IPR036236">
    <property type="entry name" value="Znf_C2H2_sf"/>
</dbReference>
<feature type="domain" description="C2H2-type" evidence="10">
    <location>
        <begin position="890"/>
        <end position="918"/>
    </location>
</feature>
<organism evidence="11 12">
    <name type="scientific">Sinanodonta woodiana</name>
    <name type="common">Chinese pond mussel</name>
    <name type="synonym">Anodonta woodiana</name>
    <dbReference type="NCBI Taxonomy" id="1069815"/>
    <lineage>
        <taxon>Eukaryota</taxon>
        <taxon>Metazoa</taxon>
        <taxon>Spiralia</taxon>
        <taxon>Lophotrochozoa</taxon>
        <taxon>Mollusca</taxon>
        <taxon>Bivalvia</taxon>
        <taxon>Autobranchia</taxon>
        <taxon>Heteroconchia</taxon>
        <taxon>Palaeoheterodonta</taxon>
        <taxon>Unionida</taxon>
        <taxon>Unionoidea</taxon>
        <taxon>Unionidae</taxon>
        <taxon>Unioninae</taxon>
        <taxon>Sinanodonta</taxon>
    </lineage>
</organism>
<protein>
    <recommendedName>
        <fullName evidence="10">C2H2-type domain-containing protein</fullName>
    </recommendedName>
</protein>
<evidence type="ECO:0000256" key="2">
    <source>
        <dbReference type="ARBA" id="ARBA00006991"/>
    </source>
</evidence>
<feature type="domain" description="C2H2-type" evidence="10">
    <location>
        <begin position="862"/>
        <end position="889"/>
    </location>
</feature>
<comment type="subcellular location">
    <subcellularLocation>
        <location evidence="1">Nucleus</location>
    </subcellularLocation>
</comment>
<dbReference type="FunFam" id="3.30.160.60:FF:001250">
    <property type="entry name" value="putative transcription factor ovo-like protein 3"/>
    <property type="match status" value="1"/>
</dbReference>
<keyword evidence="12" id="KW-1185">Reference proteome</keyword>
<dbReference type="GO" id="GO:0045596">
    <property type="term" value="P:negative regulation of cell differentiation"/>
    <property type="evidence" value="ECO:0007669"/>
    <property type="project" value="UniProtKB-ARBA"/>
</dbReference>
<evidence type="ECO:0000256" key="8">
    <source>
        <dbReference type="PROSITE-ProRule" id="PRU00042"/>
    </source>
</evidence>
<dbReference type="Gene3D" id="3.30.160.60">
    <property type="entry name" value="Classic Zinc Finger"/>
    <property type="match status" value="2"/>
</dbReference>
<keyword evidence="6" id="KW-0862">Zinc</keyword>
<evidence type="ECO:0000313" key="11">
    <source>
        <dbReference type="EMBL" id="KAL3881026.1"/>
    </source>
</evidence>
<comment type="caution">
    <text evidence="11">The sequence shown here is derived from an EMBL/GenBank/DDBJ whole genome shotgun (WGS) entry which is preliminary data.</text>
</comment>
<feature type="compositionally biased region" description="Low complexity" evidence="9">
    <location>
        <begin position="589"/>
        <end position="604"/>
    </location>
</feature>
<dbReference type="Pfam" id="PF00096">
    <property type="entry name" value="zf-C2H2"/>
    <property type="match status" value="2"/>
</dbReference>
<keyword evidence="4" id="KW-0677">Repeat</keyword>
<dbReference type="Proteomes" id="UP001634394">
    <property type="component" value="Unassembled WGS sequence"/>
</dbReference>
<dbReference type="PROSITE" id="PS50157">
    <property type="entry name" value="ZINC_FINGER_C2H2_2"/>
    <property type="match status" value="3"/>
</dbReference>
<dbReference type="InterPro" id="IPR013087">
    <property type="entry name" value="Znf_C2H2_type"/>
</dbReference>
<evidence type="ECO:0000256" key="5">
    <source>
        <dbReference type="ARBA" id="ARBA00022771"/>
    </source>
</evidence>
<keyword evidence="5 8" id="KW-0863">Zinc-finger</keyword>
<proteinExistence type="inferred from homology"/>
<dbReference type="GO" id="GO:0045892">
    <property type="term" value="P:negative regulation of DNA-templated transcription"/>
    <property type="evidence" value="ECO:0007669"/>
    <property type="project" value="UniProtKB-ARBA"/>
</dbReference>
<evidence type="ECO:0000256" key="4">
    <source>
        <dbReference type="ARBA" id="ARBA00022737"/>
    </source>
</evidence>
<feature type="region of interest" description="Disordered" evidence="9">
    <location>
        <begin position="324"/>
        <end position="351"/>
    </location>
</feature>
<dbReference type="AlphaFoldDB" id="A0ABD3X5N8"/>
<keyword evidence="7" id="KW-0539">Nucleus</keyword>
<feature type="region of interest" description="Disordered" evidence="9">
    <location>
        <begin position="557"/>
        <end position="628"/>
    </location>
</feature>
<dbReference type="SMART" id="SM00355">
    <property type="entry name" value="ZnF_C2H2"/>
    <property type="match status" value="4"/>
</dbReference>
<dbReference type="GO" id="GO:0003677">
    <property type="term" value="F:DNA binding"/>
    <property type="evidence" value="ECO:0007669"/>
    <property type="project" value="UniProtKB-ARBA"/>
</dbReference>